<reference evidence="1 3" key="1">
    <citation type="submission" date="2016-06" db="EMBL/GenBank/DDBJ databases">
        <title>Bacterial characters and pathogenicity of Xenorhabdus hominickii from an entomopathogenic nematode, Steinernema monticolum.</title>
        <authorList>
            <person name="Park Y."/>
            <person name="Kim Y."/>
        </authorList>
    </citation>
    <scope>NUCLEOTIDE SEQUENCE [LARGE SCALE GENOMIC DNA]</scope>
    <source>
        <strain evidence="1 3">ANU1</strain>
    </source>
</reference>
<evidence type="ECO:0000313" key="4">
    <source>
        <dbReference type="Proteomes" id="UP000225433"/>
    </source>
</evidence>
<sequence length="126" mass="14613">MKGNYKLRFLNKNNKNSDENKPDTIEFDENDNKKINGVFDAFDEGDVNYFEFLASIECNIEFEICQQNNTDILISSSFMNAFLRKICKLGVEWVIKETKDVNSPIKHLEFITDFLISNLSVLFAPN</sequence>
<evidence type="ECO:0000313" key="1">
    <source>
        <dbReference type="EMBL" id="AOM40921.1"/>
    </source>
</evidence>
<protein>
    <submittedName>
        <fullName evidence="2">Uncharacterized protein</fullName>
    </submittedName>
</protein>
<keyword evidence="3" id="KW-1185">Reference proteome</keyword>
<dbReference type="OrthoDB" id="6443781at2"/>
<evidence type="ECO:0000313" key="2">
    <source>
        <dbReference type="EMBL" id="PHM56105.1"/>
    </source>
</evidence>
<dbReference type="Proteomes" id="UP000094600">
    <property type="component" value="Chromosome"/>
</dbReference>
<name>A0A2G0QA44_XENHO</name>
<dbReference type="AlphaFoldDB" id="A0A2G0QA44"/>
<dbReference type="KEGG" id="xho:A9255_10220"/>
<dbReference type="Proteomes" id="UP000225433">
    <property type="component" value="Unassembled WGS sequence"/>
</dbReference>
<dbReference type="EMBL" id="CP016176">
    <property type="protein sequence ID" value="AOM40921.1"/>
    <property type="molecule type" value="Genomic_DNA"/>
</dbReference>
<accession>A0A2G0QA44</accession>
<organism evidence="2 4">
    <name type="scientific">Xenorhabdus hominickii</name>
    <dbReference type="NCBI Taxonomy" id="351679"/>
    <lineage>
        <taxon>Bacteria</taxon>
        <taxon>Pseudomonadati</taxon>
        <taxon>Pseudomonadota</taxon>
        <taxon>Gammaproteobacteria</taxon>
        <taxon>Enterobacterales</taxon>
        <taxon>Morganellaceae</taxon>
        <taxon>Xenorhabdus</taxon>
    </lineage>
</organism>
<evidence type="ECO:0000313" key="3">
    <source>
        <dbReference type="Proteomes" id="UP000094600"/>
    </source>
</evidence>
<dbReference type="EMBL" id="NJAI01000002">
    <property type="protein sequence ID" value="PHM56105.1"/>
    <property type="molecule type" value="Genomic_DNA"/>
</dbReference>
<reference evidence="2 4" key="2">
    <citation type="journal article" date="2017" name="Nat. Microbiol.">
        <title>Natural product diversity associated with the nematode symbionts Photorhabdus and Xenorhabdus.</title>
        <authorList>
            <person name="Tobias N.J."/>
            <person name="Wolff H."/>
            <person name="Djahanschiri B."/>
            <person name="Grundmann F."/>
            <person name="Kronenwerth M."/>
            <person name="Shi Y.M."/>
            <person name="Simonyi S."/>
            <person name="Grun P."/>
            <person name="Shapiro-Ilan D."/>
            <person name="Pidot S.J."/>
            <person name="Stinear T.P."/>
            <person name="Ebersberger I."/>
            <person name="Bode H.B."/>
        </authorList>
    </citation>
    <scope>NUCLEOTIDE SEQUENCE [LARGE SCALE GENOMIC DNA]</scope>
    <source>
        <strain evidence="2 4">DSM 17903</strain>
    </source>
</reference>
<proteinExistence type="predicted"/>
<dbReference type="RefSeq" id="WP_069316614.1">
    <property type="nucleotide sequence ID" value="NZ_CAWNQJ010000046.1"/>
</dbReference>
<gene>
    <name evidence="1" type="ORF">A9255_10220</name>
    <name evidence="2" type="ORF">Xhom_01576</name>
</gene>